<name>A0ABN2HCE3_9MICO</name>
<dbReference type="Gene3D" id="3.10.180.10">
    <property type="entry name" value="2,3-Dihydroxybiphenyl 1,2-Dioxygenase, domain 1"/>
    <property type="match status" value="1"/>
</dbReference>
<evidence type="ECO:0000313" key="3">
    <source>
        <dbReference type="Proteomes" id="UP001500596"/>
    </source>
</evidence>
<dbReference type="PROSITE" id="PS51819">
    <property type="entry name" value="VOC"/>
    <property type="match status" value="1"/>
</dbReference>
<proteinExistence type="predicted"/>
<protein>
    <submittedName>
        <fullName evidence="2">VOC family protein</fullName>
    </submittedName>
</protein>
<sequence>MDMKLELVPLPVADIDRAVAFYRDRLGFVLDVDVSPAPGVRFVQLTPPGSACSISLSRGALGMDRMPPGSVHGVHLVVADIVRARAQLQEAGVDVSEIMEVGGGVRYAGITDPDGNTLLLQEMAWRTGEDF</sequence>
<dbReference type="InterPro" id="IPR004360">
    <property type="entry name" value="Glyas_Fos-R_dOase_dom"/>
</dbReference>
<dbReference type="PANTHER" id="PTHR36437:SF2">
    <property type="entry name" value="GLYOXALASE_BLEOMYCIN RESISTANCE PROTEIN_DIOXYGENASE"/>
    <property type="match status" value="1"/>
</dbReference>
<evidence type="ECO:0000259" key="1">
    <source>
        <dbReference type="PROSITE" id="PS51819"/>
    </source>
</evidence>
<reference evidence="2 3" key="1">
    <citation type="journal article" date="2019" name="Int. J. Syst. Evol. Microbiol.">
        <title>The Global Catalogue of Microorganisms (GCM) 10K type strain sequencing project: providing services to taxonomists for standard genome sequencing and annotation.</title>
        <authorList>
            <consortium name="The Broad Institute Genomics Platform"/>
            <consortium name="The Broad Institute Genome Sequencing Center for Infectious Disease"/>
            <person name="Wu L."/>
            <person name="Ma J."/>
        </authorList>
    </citation>
    <scope>NUCLEOTIDE SEQUENCE [LARGE SCALE GENOMIC DNA]</scope>
    <source>
        <strain evidence="2 3">JCM 15575</strain>
    </source>
</reference>
<dbReference type="InterPro" id="IPR029068">
    <property type="entry name" value="Glyas_Bleomycin-R_OHBP_Dase"/>
</dbReference>
<accession>A0ABN2HCE3</accession>
<dbReference type="Pfam" id="PF00903">
    <property type="entry name" value="Glyoxalase"/>
    <property type="match status" value="1"/>
</dbReference>
<keyword evidence="3" id="KW-1185">Reference proteome</keyword>
<feature type="domain" description="VOC" evidence="1">
    <location>
        <begin position="4"/>
        <end position="123"/>
    </location>
</feature>
<dbReference type="PANTHER" id="PTHR36437">
    <property type="entry name" value="GLYOXALASE/BLEOMYCIN RESISTANCE PROTEIN/DIOXYGENASE"/>
    <property type="match status" value="1"/>
</dbReference>
<comment type="caution">
    <text evidence="2">The sequence shown here is derived from an EMBL/GenBank/DDBJ whole genome shotgun (WGS) entry which is preliminary data.</text>
</comment>
<evidence type="ECO:0000313" key="2">
    <source>
        <dbReference type="EMBL" id="GAA1685553.1"/>
    </source>
</evidence>
<dbReference type="EMBL" id="BAAAPK010000002">
    <property type="protein sequence ID" value="GAA1685553.1"/>
    <property type="molecule type" value="Genomic_DNA"/>
</dbReference>
<organism evidence="2 3">
    <name type="scientific">Microbacterium lacus</name>
    <dbReference type="NCBI Taxonomy" id="415217"/>
    <lineage>
        <taxon>Bacteria</taxon>
        <taxon>Bacillati</taxon>
        <taxon>Actinomycetota</taxon>
        <taxon>Actinomycetes</taxon>
        <taxon>Micrococcales</taxon>
        <taxon>Microbacteriaceae</taxon>
        <taxon>Microbacterium</taxon>
    </lineage>
</organism>
<dbReference type="Proteomes" id="UP001500596">
    <property type="component" value="Unassembled WGS sequence"/>
</dbReference>
<dbReference type="RefSeq" id="WP_344055980.1">
    <property type="nucleotide sequence ID" value="NZ_BAAAPK010000002.1"/>
</dbReference>
<gene>
    <name evidence="2" type="ORF">GCM10009807_31710</name>
</gene>
<dbReference type="InterPro" id="IPR037523">
    <property type="entry name" value="VOC_core"/>
</dbReference>
<dbReference type="SUPFAM" id="SSF54593">
    <property type="entry name" value="Glyoxalase/Bleomycin resistance protein/Dihydroxybiphenyl dioxygenase"/>
    <property type="match status" value="1"/>
</dbReference>